<dbReference type="Proteomes" id="UP001146120">
    <property type="component" value="Unassembled WGS sequence"/>
</dbReference>
<protein>
    <recommendedName>
        <fullName evidence="4">Lipoprotein</fullName>
    </recommendedName>
</protein>
<comment type="caution">
    <text evidence="2">The sequence shown here is derived from an EMBL/GenBank/DDBJ whole genome shotgun (WGS) entry which is preliminary data.</text>
</comment>
<evidence type="ECO:0008006" key="4">
    <source>
        <dbReference type="Google" id="ProtNLM"/>
    </source>
</evidence>
<gene>
    <name evidence="2" type="ORF">N0F65_001495</name>
</gene>
<evidence type="ECO:0000313" key="3">
    <source>
        <dbReference type="Proteomes" id="UP001146120"/>
    </source>
</evidence>
<feature type="signal peptide" evidence="1">
    <location>
        <begin position="1"/>
        <end position="21"/>
    </location>
</feature>
<sequence length="336" mass="37794">MRRQKLLVLLLTLASCRGVESTTVPAPAPRIITAPDKGSELEDRAYAEGQADLELVQEALTPSTVIDINKYTFSDPTQYVIGLLLDPCRNRAYDCCSDRFGEPAYTTAELAAKERISLIDENGQPLDTSVSRLGDRPSQFDPDCYVDSKMTPYRLKKTLVNGNLTVTRQYADSGCVGRLSALTPLADLRMPACWDRNDSINALASCQGVDGRQKSNCVAVGYMQTAYITQCYGAYALDNHCGTFLELHEPDNELILSQTRLLGEYTSGFRTTVLPLFFNGDRTRTVCSGDYEIWWVQRTRYNFIVQKKKKFCVVSPRCDFDFATNKYKNYHRIQTP</sequence>
<evidence type="ECO:0000256" key="1">
    <source>
        <dbReference type="SAM" id="SignalP"/>
    </source>
</evidence>
<evidence type="ECO:0000313" key="2">
    <source>
        <dbReference type="EMBL" id="DBA00300.1"/>
    </source>
</evidence>
<dbReference type="AlphaFoldDB" id="A0AAV2Z3H6"/>
<reference evidence="2" key="1">
    <citation type="submission" date="2022-11" db="EMBL/GenBank/DDBJ databases">
        <authorList>
            <person name="Morgan W.R."/>
            <person name="Tartar A."/>
        </authorList>
    </citation>
    <scope>NUCLEOTIDE SEQUENCE</scope>
    <source>
        <strain evidence="2">ARSEF 373</strain>
    </source>
</reference>
<proteinExistence type="predicted"/>
<accession>A0AAV2Z3H6</accession>
<feature type="chain" id="PRO_5043438851" description="Lipoprotein" evidence="1">
    <location>
        <begin position="22"/>
        <end position="336"/>
    </location>
</feature>
<reference evidence="2" key="2">
    <citation type="journal article" date="2023" name="Microbiol Resour">
        <title>Decontamination and Annotation of the Draft Genome Sequence of the Oomycete Lagenidium giganteum ARSEF 373.</title>
        <authorList>
            <person name="Morgan W.R."/>
            <person name="Tartar A."/>
        </authorList>
    </citation>
    <scope>NUCLEOTIDE SEQUENCE</scope>
    <source>
        <strain evidence="2">ARSEF 373</strain>
    </source>
</reference>
<dbReference type="PROSITE" id="PS51257">
    <property type="entry name" value="PROKAR_LIPOPROTEIN"/>
    <property type="match status" value="1"/>
</dbReference>
<keyword evidence="1" id="KW-0732">Signal</keyword>
<dbReference type="EMBL" id="DAKRPA010000066">
    <property type="protein sequence ID" value="DBA00300.1"/>
    <property type="molecule type" value="Genomic_DNA"/>
</dbReference>
<organism evidence="2 3">
    <name type="scientific">Lagenidium giganteum</name>
    <dbReference type="NCBI Taxonomy" id="4803"/>
    <lineage>
        <taxon>Eukaryota</taxon>
        <taxon>Sar</taxon>
        <taxon>Stramenopiles</taxon>
        <taxon>Oomycota</taxon>
        <taxon>Peronosporomycetes</taxon>
        <taxon>Pythiales</taxon>
        <taxon>Pythiaceae</taxon>
    </lineage>
</organism>
<keyword evidence="3" id="KW-1185">Reference proteome</keyword>
<name>A0AAV2Z3H6_9STRA</name>